<keyword evidence="2" id="KW-0521">NADP</keyword>
<feature type="transmembrane region" description="Helical" evidence="5">
    <location>
        <begin position="52"/>
        <end position="72"/>
    </location>
</feature>
<dbReference type="SUPFAM" id="SSF51735">
    <property type="entry name" value="NAD(P)-binding Rossmann-fold domains"/>
    <property type="match status" value="1"/>
</dbReference>
<dbReference type="PRINTS" id="PR00080">
    <property type="entry name" value="SDRFAMILY"/>
</dbReference>
<dbReference type="EMBL" id="JADCTT010000014">
    <property type="protein sequence ID" value="KAF9744808.1"/>
    <property type="molecule type" value="Genomic_DNA"/>
</dbReference>
<evidence type="ECO:0000313" key="6">
    <source>
        <dbReference type="EMBL" id="KAF9744808.1"/>
    </source>
</evidence>
<feature type="transmembrane region" description="Helical" evidence="5">
    <location>
        <begin position="84"/>
        <end position="102"/>
    </location>
</feature>
<feature type="compositionally biased region" description="Low complexity" evidence="4">
    <location>
        <begin position="1"/>
        <end position="13"/>
    </location>
</feature>
<feature type="transmembrane region" description="Helical" evidence="5">
    <location>
        <begin position="145"/>
        <end position="165"/>
    </location>
</feature>
<evidence type="ECO:0000313" key="7">
    <source>
        <dbReference type="Proteomes" id="UP000616885"/>
    </source>
</evidence>
<reference evidence="6" key="1">
    <citation type="submission" date="2020-10" db="EMBL/GenBank/DDBJ databases">
        <title>High-Quality Genome Resource of Clonostachys rosea strain S41 by Oxford Nanopore Long-Read Sequencing.</title>
        <authorList>
            <person name="Wang H."/>
        </authorList>
    </citation>
    <scope>NUCLEOTIDE SEQUENCE</scope>
    <source>
        <strain evidence="6">S41</strain>
    </source>
</reference>
<dbReference type="PANTHER" id="PTHR43008">
    <property type="entry name" value="BENZIL REDUCTASE"/>
    <property type="match status" value="1"/>
</dbReference>
<dbReference type="Proteomes" id="UP000616885">
    <property type="component" value="Unassembled WGS sequence"/>
</dbReference>
<dbReference type="PRINTS" id="PR00081">
    <property type="entry name" value="GDHRDH"/>
</dbReference>
<dbReference type="GO" id="GO:0050664">
    <property type="term" value="F:oxidoreductase activity, acting on NAD(P)H, oxygen as acceptor"/>
    <property type="evidence" value="ECO:0007669"/>
    <property type="project" value="TreeGrafter"/>
</dbReference>
<dbReference type="PROSITE" id="PS00061">
    <property type="entry name" value="ADH_SHORT"/>
    <property type="match status" value="1"/>
</dbReference>
<evidence type="ECO:0000256" key="3">
    <source>
        <dbReference type="ARBA" id="ARBA00023002"/>
    </source>
</evidence>
<accession>A0A8H7N3H3</accession>
<dbReference type="InterPro" id="IPR002347">
    <property type="entry name" value="SDR_fam"/>
</dbReference>
<feature type="region of interest" description="Disordered" evidence="4">
    <location>
        <begin position="1"/>
        <end position="44"/>
    </location>
</feature>
<organism evidence="6 7">
    <name type="scientific">Bionectria ochroleuca</name>
    <name type="common">Gliocladium roseum</name>
    <dbReference type="NCBI Taxonomy" id="29856"/>
    <lineage>
        <taxon>Eukaryota</taxon>
        <taxon>Fungi</taxon>
        <taxon>Dikarya</taxon>
        <taxon>Ascomycota</taxon>
        <taxon>Pezizomycotina</taxon>
        <taxon>Sordariomycetes</taxon>
        <taxon>Hypocreomycetidae</taxon>
        <taxon>Hypocreales</taxon>
        <taxon>Bionectriaceae</taxon>
        <taxon>Clonostachys</taxon>
    </lineage>
</organism>
<dbReference type="Pfam" id="PF13561">
    <property type="entry name" value="adh_short_C2"/>
    <property type="match status" value="1"/>
</dbReference>
<name>A0A8H7N3H3_BIOOC</name>
<keyword evidence="5" id="KW-1133">Transmembrane helix</keyword>
<dbReference type="InterPro" id="IPR020904">
    <property type="entry name" value="Sc_DH/Rdtase_CS"/>
</dbReference>
<sequence>MASTSSIGTTSSGAQAKKKLYQQQQQQQQHHQQQQQQHQQQQQKQQRKQQRTTITTITTTITTTIITITITTTTSPSISTSTSTSTFIPILLLLSLLSLLDNHHLLLLLDHHHLFLLFLLLLLPLLPCLSSLSSHGNHGGQEFRAPLFSFSIFFFSIDFFGPVFFGLVFFDLVFFGLVFFDLVFFGLFFFSSSSISSVPISSSITSLVFSGADIALVDMNKDEAEKQCQLLVDAFVKENPNAERIPKVTAHYPGVSDPESVDACIAEVLEKHGKIDSLVTSPGFAENFEAINYPTNCMRKLWAVNTPHGTQAPGSVFMIGSMSGAVVNVPQPQAPYNASKAAVRQLAASLAVEWAYAGIRVNCISPGYMLTALTPKIMDDNPDLHQKWVSLIPQGKMGKPEDLMGPHILVVLLKSLHYWG</sequence>
<evidence type="ECO:0000256" key="1">
    <source>
        <dbReference type="ARBA" id="ARBA00006484"/>
    </source>
</evidence>
<comment type="caution">
    <text evidence="6">The sequence shown here is derived from an EMBL/GenBank/DDBJ whole genome shotgun (WGS) entry which is preliminary data.</text>
</comment>
<dbReference type="PANTHER" id="PTHR43008:SF14">
    <property type="entry name" value="DEHYDROGENASE ARBD, PUTATIVE-RELATED"/>
    <property type="match status" value="1"/>
</dbReference>
<dbReference type="Gene3D" id="3.40.50.720">
    <property type="entry name" value="NAD(P)-binding Rossmann-like Domain"/>
    <property type="match status" value="1"/>
</dbReference>
<keyword evidence="3" id="KW-0560">Oxidoreductase</keyword>
<proteinExistence type="inferred from homology"/>
<feature type="compositionally biased region" description="Low complexity" evidence="4">
    <location>
        <begin position="22"/>
        <end position="44"/>
    </location>
</feature>
<gene>
    <name evidence="6" type="ORF">IM811_005589</name>
</gene>
<dbReference type="InterPro" id="IPR036291">
    <property type="entry name" value="NAD(P)-bd_dom_sf"/>
</dbReference>
<evidence type="ECO:0000256" key="4">
    <source>
        <dbReference type="SAM" id="MobiDB-lite"/>
    </source>
</evidence>
<feature type="transmembrane region" description="Helical" evidence="5">
    <location>
        <begin position="114"/>
        <end position="133"/>
    </location>
</feature>
<dbReference type="AlphaFoldDB" id="A0A8H7N3H3"/>
<protein>
    <submittedName>
        <fullName evidence="6">Uncharacterized protein</fullName>
    </submittedName>
</protein>
<comment type="similarity">
    <text evidence="1">Belongs to the short-chain dehydrogenases/reductases (SDR) family.</text>
</comment>
<evidence type="ECO:0000256" key="2">
    <source>
        <dbReference type="ARBA" id="ARBA00022857"/>
    </source>
</evidence>
<feature type="transmembrane region" description="Helical" evidence="5">
    <location>
        <begin position="172"/>
        <end position="190"/>
    </location>
</feature>
<evidence type="ECO:0000256" key="5">
    <source>
        <dbReference type="SAM" id="Phobius"/>
    </source>
</evidence>
<keyword evidence="5" id="KW-0812">Transmembrane</keyword>
<keyword evidence="5" id="KW-0472">Membrane</keyword>
<dbReference type="GO" id="GO:0016616">
    <property type="term" value="F:oxidoreductase activity, acting on the CH-OH group of donors, NAD or NADP as acceptor"/>
    <property type="evidence" value="ECO:0007669"/>
    <property type="project" value="UniProtKB-ARBA"/>
</dbReference>